<evidence type="ECO:0000313" key="2">
    <source>
        <dbReference type="Proteomes" id="UP000289821"/>
    </source>
</evidence>
<proteinExistence type="predicted"/>
<protein>
    <submittedName>
        <fullName evidence="1">Uncharacterized protein</fullName>
    </submittedName>
</protein>
<keyword evidence="2" id="KW-1185">Reference proteome</keyword>
<dbReference type="AlphaFoldDB" id="A0A4Q0NT71"/>
<dbReference type="RefSeq" id="WP_128761756.1">
    <property type="nucleotide sequence ID" value="NZ_QOVI01000004.1"/>
</dbReference>
<organism evidence="1 2">
    <name type="scientific">Leeuwenhoekiella aestuarii</name>
    <dbReference type="NCBI Taxonomy" id="2249426"/>
    <lineage>
        <taxon>Bacteria</taxon>
        <taxon>Pseudomonadati</taxon>
        <taxon>Bacteroidota</taxon>
        <taxon>Flavobacteriia</taxon>
        <taxon>Flavobacteriales</taxon>
        <taxon>Flavobacteriaceae</taxon>
        <taxon>Leeuwenhoekiella</taxon>
    </lineage>
</organism>
<dbReference type="EMBL" id="QOVI01000004">
    <property type="protein sequence ID" value="RXG14355.1"/>
    <property type="molecule type" value="Genomic_DNA"/>
</dbReference>
<dbReference type="Proteomes" id="UP000289821">
    <property type="component" value="Unassembled WGS sequence"/>
</dbReference>
<accession>A0A4Q0NT71</accession>
<sequence length="147" mass="17311">MKWHLLQIFILTFLLLSCKNNLDSPSSKMALQAHVEQLNPDVEALVKNWDGYWALERNIAMIENTNPLNAIEFMDKLANNCNAMIMQMPQELKRPEIKEQIKRVDTRINEFYSEVNRSEIRERVVENHIETIINAFDTLNKKLNRVL</sequence>
<gene>
    <name evidence="1" type="ORF">DSM04_104464</name>
</gene>
<comment type="caution">
    <text evidence="1">The sequence shown here is derived from an EMBL/GenBank/DDBJ whole genome shotgun (WGS) entry which is preliminary data.</text>
</comment>
<reference evidence="1 2" key="1">
    <citation type="submission" date="2018-07" db="EMBL/GenBank/DDBJ databases">
        <title>Leeuwenhoekiella genomics.</title>
        <authorList>
            <person name="Tahon G."/>
            <person name="Willems A."/>
        </authorList>
    </citation>
    <scope>NUCLEOTIDE SEQUENCE [LARGE SCALE GENOMIC DNA]</scope>
    <source>
        <strain evidence="1 2">R-50232</strain>
    </source>
</reference>
<evidence type="ECO:0000313" key="1">
    <source>
        <dbReference type="EMBL" id="RXG14355.1"/>
    </source>
</evidence>
<dbReference type="PROSITE" id="PS51257">
    <property type="entry name" value="PROKAR_LIPOPROTEIN"/>
    <property type="match status" value="1"/>
</dbReference>
<name>A0A4Q0NT71_9FLAO</name>